<comment type="caution">
    <text evidence="2">The sequence shown here is derived from an EMBL/GenBank/DDBJ whole genome shotgun (WGS) entry which is preliminary data.</text>
</comment>
<dbReference type="InterPro" id="IPR000836">
    <property type="entry name" value="PRTase_dom"/>
</dbReference>
<evidence type="ECO:0000313" key="3">
    <source>
        <dbReference type="Proteomes" id="UP000321197"/>
    </source>
</evidence>
<dbReference type="AlphaFoldDB" id="A0A511R867"/>
<dbReference type="InterPro" id="IPR029057">
    <property type="entry name" value="PRTase-like"/>
</dbReference>
<dbReference type="InterPro" id="IPR051910">
    <property type="entry name" value="ComF/GntX_DNA_util-trans"/>
</dbReference>
<dbReference type="PANTHER" id="PTHR47505">
    <property type="entry name" value="DNA UTILIZATION PROTEIN YHGH"/>
    <property type="match status" value="1"/>
</dbReference>
<evidence type="ECO:0000256" key="1">
    <source>
        <dbReference type="ARBA" id="ARBA00008007"/>
    </source>
</evidence>
<comment type="similarity">
    <text evidence="1">Belongs to the ComF/GntX family.</text>
</comment>
<evidence type="ECO:0000313" key="2">
    <source>
        <dbReference type="EMBL" id="GEM85146.1"/>
    </source>
</evidence>
<proteinExistence type="inferred from homology"/>
<sequence length="207" mass="23184">MTFLGWWEQLTGATCPGCGQSLHQPLLCANCRALLVPRHLPHFVYLGDYQRFGQLAKAIKYQGRRELATFLGQQIALGAKQAEWGLDGVTAVPTLFHRKVKRGYNQAELLAQAVAEKLHIPYQDLLLRTTWDTSQTRKTLQKRLELPETTFQPKSPVKGIWLLVDDVVTTGTTFERARKALLEAGATRVFGAAIAVKSPHDLSRYSL</sequence>
<dbReference type="Gene3D" id="3.40.50.2020">
    <property type="match status" value="1"/>
</dbReference>
<reference evidence="2 3" key="1">
    <citation type="submission" date="2019-07" db="EMBL/GenBank/DDBJ databases">
        <title>Whole genome shotgun sequence of Meiothermus hypogaeus NBRC 106114.</title>
        <authorList>
            <person name="Hosoyama A."/>
            <person name="Uohara A."/>
            <person name="Ohji S."/>
            <person name="Ichikawa N."/>
        </authorList>
    </citation>
    <scope>NUCLEOTIDE SEQUENCE [LARGE SCALE GENOMIC DNA]</scope>
    <source>
        <strain evidence="2 3">NBRC 106114</strain>
    </source>
</reference>
<protein>
    <submittedName>
        <fullName evidence="2">Competence protein ComF</fullName>
    </submittedName>
</protein>
<dbReference type="EMBL" id="BJXL01000180">
    <property type="protein sequence ID" value="GEM85146.1"/>
    <property type="molecule type" value="Genomic_DNA"/>
</dbReference>
<name>A0A511R867_9DEIN</name>
<dbReference type="RefSeq" id="WP_119342177.1">
    <property type="nucleotide sequence ID" value="NZ_BJXL01000180.1"/>
</dbReference>
<dbReference type="OrthoDB" id="9779910at2"/>
<organism evidence="2 3">
    <name type="scientific">Meiothermus hypogaeus NBRC 106114</name>
    <dbReference type="NCBI Taxonomy" id="1227553"/>
    <lineage>
        <taxon>Bacteria</taxon>
        <taxon>Thermotogati</taxon>
        <taxon>Deinococcota</taxon>
        <taxon>Deinococci</taxon>
        <taxon>Thermales</taxon>
        <taxon>Thermaceae</taxon>
        <taxon>Meiothermus</taxon>
    </lineage>
</organism>
<gene>
    <name evidence="2" type="ORF">MHY01S_33120</name>
</gene>
<dbReference type="CDD" id="cd06223">
    <property type="entry name" value="PRTases_typeI"/>
    <property type="match status" value="1"/>
</dbReference>
<accession>A0A511R867</accession>
<dbReference type="PANTHER" id="PTHR47505:SF1">
    <property type="entry name" value="DNA UTILIZATION PROTEIN YHGH"/>
    <property type="match status" value="1"/>
</dbReference>
<dbReference type="Proteomes" id="UP000321197">
    <property type="component" value="Unassembled WGS sequence"/>
</dbReference>
<dbReference type="SUPFAM" id="SSF53271">
    <property type="entry name" value="PRTase-like"/>
    <property type="match status" value="1"/>
</dbReference>